<dbReference type="EMBL" id="CADCXV010000688">
    <property type="protein sequence ID" value="CAB0032721.1"/>
    <property type="molecule type" value="Genomic_DNA"/>
</dbReference>
<protein>
    <recommendedName>
        <fullName evidence="2">Reverse transcriptase domain-containing protein</fullName>
    </recommendedName>
</protein>
<dbReference type="InterPro" id="IPR043502">
    <property type="entry name" value="DNA/RNA_pol_sf"/>
</dbReference>
<dbReference type="InterPro" id="IPR000477">
    <property type="entry name" value="RT_dom"/>
</dbReference>
<organism evidence="3 4">
    <name type="scientific">Trichogramma brassicae</name>
    <dbReference type="NCBI Taxonomy" id="86971"/>
    <lineage>
        <taxon>Eukaryota</taxon>
        <taxon>Metazoa</taxon>
        <taxon>Ecdysozoa</taxon>
        <taxon>Arthropoda</taxon>
        <taxon>Hexapoda</taxon>
        <taxon>Insecta</taxon>
        <taxon>Pterygota</taxon>
        <taxon>Neoptera</taxon>
        <taxon>Endopterygota</taxon>
        <taxon>Hymenoptera</taxon>
        <taxon>Apocrita</taxon>
        <taxon>Proctotrupomorpha</taxon>
        <taxon>Chalcidoidea</taxon>
        <taxon>Trichogrammatidae</taxon>
        <taxon>Trichogramma</taxon>
    </lineage>
</organism>
<accession>A0A6H5IAP0</accession>
<dbReference type="OrthoDB" id="6515679at2759"/>
<evidence type="ECO:0000313" key="3">
    <source>
        <dbReference type="EMBL" id="CAB0032721.1"/>
    </source>
</evidence>
<reference evidence="3 4" key="1">
    <citation type="submission" date="2020-02" db="EMBL/GenBank/DDBJ databases">
        <authorList>
            <person name="Ferguson B K."/>
        </authorList>
    </citation>
    <scope>NUCLEOTIDE SEQUENCE [LARGE SCALE GENOMIC DNA]</scope>
</reference>
<sequence>MEGTDLTDLTSLNASHIDHIQSVISTSILSVLDTHAPQRITVLKPKAKPWITAELRSLMHARNRAYRIYKRRRTAEALAAYRLHRRILKNCLDSAKNDYISHELVSAASPSKYWSVLKRIGITAKRNPLPLTYFSSETLYQHFARVSSASPPLTSEIVKTLLIVPLPRTTPSFSFARVTAADVLSAMARCTSSSTGLDGIPLSVLKLASSTLAEHIANLANRSFESGTFPSASKFSSVFALSKCSMPSSPSDTRPISLLAELSKTVERLAHAHLSAHLSRHSLLDPQQHGFRPGHSTQTALLDLTESVRMAVDKRKITALVSFDFSKAFDTINHGLLISKLRRLGCDALTVEWFSSYLSGRSLSVKSEDGALSEPQFTTSGILQGSSLGPLLFAIFINDLHIGLRHSKHVIYADDTAIFQHHFPSRIHELIADLNADANAVAAWAAKNKLHLNPTKTTVMILGSLACVSSIDKAALPKITLNEGEPSSSPLDPERRGAGTVFRSRAHGCTPSLDYRYEVMSLTPTLQVCVQCASNLEDAADFAKCSSCAAPAHLHCAPTGDRVFTCGACMSASSSRITRSNSCSSTSSARSTSQKRSLSSPDDSAVVTTKKVKQLATKNMSTDDKTQKPPNNRDKSKVVPSAKKPTKGPPEWFAEFDQRVNARLDHIDERLDTFAQRQHDQDVAIATNTAHIAELNERLSSELREIQQRHTEDGQALAEIREEVARLANAAATGAVNRVAGPSSSTGCLEDCEVRLSGIPAQLHPCDRSTVERVLTALEERELLPHVLRIREWNVKRRAPTTASGEAAAPSSSPATVACVIRFASAVARETFLAAAPRFQRLPVSQIFELPDAGDGRLSASPILPIESYKLLKKCWTVRKQHHLPNPIIRNMRIYMRRSGGKELTAIGCEAALSAFAAGLQQSSTPSGSASLPTTTS</sequence>
<feature type="compositionally biased region" description="Low complexity" evidence="1">
    <location>
        <begin position="578"/>
        <end position="600"/>
    </location>
</feature>
<evidence type="ECO:0000256" key="1">
    <source>
        <dbReference type="SAM" id="MobiDB-lite"/>
    </source>
</evidence>
<feature type="domain" description="Reverse transcriptase" evidence="2">
    <location>
        <begin position="222"/>
        <end position="502"/>
    </location>
</feature>
<dbReference type="SUPFAM" id="SSF56672">
    <property type="entry name" value="DNA/RNA polymerases"/>
    <property type="match status" value="1"/>
</dbReference>
<evidence type="ECO:0000259" key="2">
    <source>
        <dbReference type="PROSITE" id="PS50878"/>
    </source>
</evidence>
<dbReference type="Proteomes" id="UP000479190">
    <property type="component" value="Unassembled WGS sequence"/>
</dbReference>
<feature type="compositionally biased region" description="Basic and acidic residues" evidence="1">
    <location>
        <begin position="621"/>
        <end position="637"/>
    </location>
</feature>
<dbReference type="AlphaFoldDB" id="A0A6H5IAP0"/>
<dbReference type="GO" id="GO:0071897">
    <property type="term" value="P:DNA biosynthetic process"/>
    <property type="evidence" value="ECO:0007669"/>
    <property type="project" value="UniProtKB-ARBA"/>
</dbReference>
<dbReference type="PANTHER" id="PTHR33332">
    <property type="entry name" value="REVERSE TRANSCRIPTASE DOMAIN-CONTAINING PROTEIN"/>
    <property type="match status" value="1"/>
</dbReference>
<feature type="region of interest" description="Disordered" evidence="1">
    <location>
        <begin position="578"/>
        <end position="651"/>
    </location>
</feature>
<keyword evidence="4" id="KW-1185">Reference proteome</keyword>
<name>A0A6H5IAP0_9HYME</name>
<dbReference type="Pfam" id="PF00078">
    <property type="entry name" value="RVT_1"/>
    <property type="match status" value="1"/>
</dbReference>
<evidence type="ECO:0000313" key="4">
    <source>
        <dbReference type="Proteomes" id="UP000479190"/>
    </source>
</evidence>
<dbReference type="CDD" id="cd01650">
    <property type="entry name" value="RT_nLTR_like"/>
    <property type="match status" value="1"/>
</dbReference>
<dbReference type="PROSITE" id="PS50878">
    <property type="entry name" value="RT_POL"/>
    <property type="match status" value="1"/>
</dbReference>
<gene>
    <name evidence="3" type="ORF">TBRA_LOCUS4647</name>
</gene>
<proteinExistence type="predicted"/>